<sequence>KAILHFLDTNTSLSMAVLYFAYILFDRVSIYKPNMSRPANAERFLICDGLRSKEAKAIRKYLEASLERVRPDESLIRLIPDRVMDEDENFCKYVIDALNQLADRQCRFLKTYIRMLDDEFRENSHPKECLDKC</sequence>
<keyword evidence="1" id="KW-0808">Transferase</keyword>
<dbReference type="PANTHER" id="PTHR16121:SF0">
    <property type="entry name" value="CAP-SPECIFIC MRNA (NUCLEOSIDE-2'-O-)-METHYLTRANSFERASE 1"/>
    <property type="match status" value="1"/>
</dbReference>
<comment type="caution">
    <text evidence="2">The sequence shown here is derived from an EMBL/GenBank/DDBJ whole genome shotgun (WGS) entry which is preliminary data.</text>
</comment>
<evidence type="ECO:0000313" key="3">
    <source>
        <dbReference type="Proteomes" id="UP001432322"/>
    </source>
</evidence>
<dbReference type="GO" id="GO:0005737">
    <property type="term" value="C:cytoplasm"/>
    <property type="evidence" value="ECO:0007669"/>
    <property type="project" value="TreeGrafter"/>
</dbReference>
<keyword evidence="3" id="KW-1185">Reference proteome</keyword>
<dbReference type="GO" id="GO:0006370">
    <property type="term" value="P:7-methylguanosine mRNA capping"/>
    <property type="evidence" value="ECO:0007669"/>
    <property type="project" value="UniProtKB-UniRule"/>
</dbReference>
<dbReference type="GO" id="GO:0004483">
    <property type="term" value="F:methyltransferase cap1 activity"/>
    <property type="evidence" value="ECO:0007669"/>
    <property type="project" value="UniProtKB-UniRule"/>
</dbReference>
<dbReference type="PANTHER" id="PTHR16121">
    <property type="entry name" value="CAP-SPECIFIC MRNA (NUCLEOSIDE-2'-O-)-METHYLTRANSFERASE 1-RELATED"/>
    <property type="match status" value="1"/>
</dbReference>
<feature type="non-terminal residue" evidence="2">
    <location>
        <position position="1"/>
    </location>
</feature>
<accession>A0AAV5UU04</accession>
<feature type="non-terminal residue" evidence="2">
    <location>
        <position position="133"/>
    </location>
</feature>
<dbReference type="Proteomes" id="UP001432322">
    <property type="component" value="Unassembled WGS sequence"/>
</dbReference>
<keyword evidence="1" id="KW-0489">Methyltransferase</keyword>
<reference evidence="2" key="1">
    <citation type="submission" date="2023-10" db="EMBL/GenBank/DDBJ databases">
        <title>Genome assembly of Pristionchus species.</title>
        <authorList>
            <person name="Yoshida K."/>
            <person name="Sommer R.J."/>
        </authorList>
    </citation>
    <scope>NUCLEOTIDE SEQUENCE</scope>
    <source>
        <strain evidence="2">RS5133</strain>
    </source>
</reference>
<proteinExistence type="predicted"/>
<comment type="function">
    <text evidence="1">S-adenosyl-L-methionine-dependent methyltransferase that mediates RNA cap1 2'-O-ribose methylation to the 5'-cap structure of RNAs. Methylates the ribose of the first nucleotide of a m(7)GpppG-capped mRNA to produce m(7)GpppNmp (cap1).</text>
</comment>
<keyword evidence="1" id="KW-0949">S-adenosyl-L-methionine</keyword>
<dbReference type="GO" id="GO:0005634">
    <property type="term" value="C:nucleus"/>
    <property type="evidence" value="ECO:0007669"/>
    <property type="project" value="UniProtKB-SubCell"/>
</dbReference>
<comment type="catalytic activity">
    <reaction evidence="1">
        <text>a 5'-end (N(7)-methyl 5'-triphosphoguanosine)-ribonucleoside in mRNA + S-adenosyl-L-methionine = a 5'-end (N(7)-methyl 5'-triphosphoguanosine)-(2'-O-methyl-ribonucleoside) in mRNA + S-adenosyl-L-homocysteine + H(+)</text>
        <dbReference type="Rhea" id="RHEA:67020"/>
        <dbReference type="Rhea" id="RHEA-COMP:17167"/>
        <dbReference type="Rhea" id="RHEA-COMP:17168"/>
        <dbReference type="ChEBI" id="CHEBI:15378"/>
        <dbReference type="ChEBI" id="CHEBI:57856"/>
        <dbReference type="ChEBI" id="CHEBI:59789"/>
        <dbReference type="ChEBI" id="CHEBI:156461"/>
        <dbReference type="ChEBI" id="CHEBI:167609"/>
        <dbReference type="EC" id="2.1.1.57"/>
    </reaction>
</comment>
<evidence type="ECO:0000313" key="2">
    <source>
        <dbReference type="EMBL" id="GMT10594.1"/>
    </source>
</evidence>
<keyword evidence="1" id="KW-0507">mRNA processing</keyword>
<keyword evidence="1" id="KW-0506">mRNA capping</keyword>
<name>A0AAV5UU04_9BILA</name>
<dbReference type="GO" id="GO:0016556">
    <property type="term" value="P:mRNA modification"/>
    <property type="evidence" value="ECO:0007669"/>
    <property type="project" value="UniProtKB-UniRule"/>
</dbReference>
<dbReference type="GO" id="GO:0003676">
    <property type="term" value="F:nucleic acid binding"/>
    <property type="evidence" value="ECO:0007669"/>
    <property type="project" value="UniProtKB-UniRule"/>
</dbReference>
<dbReference type="EC" id="2.1.1.57" evidence="1"/>
<dbReference type="EMBL" id="BTSY01000001">
    <property type="protein sequence ID" value="GMT10594.1"/>
    <property type="molecule type" value="Genomic_DNA"/>
</dbReference>
<gene>
    <name evidence="2" type="ORF">PFISCL1PPCAC_1891</name>
</gene>
<comment type="subcellular location">
    <subcellularLocation>
        <location evidence="1">Nucleus</location>
    </subcellularLocation>
</comment>
<organism evidence="2 3">
    <name type="scientific">Pristionchus fissidentatus</name>
    <dbReference type="NCBI Taxonomy" id="1538716"/>
    <lineage>
        <taxon>Eukaryota</taxon>
        <taxon>Metazoa</taxon>
        <taxon>Ecdysozoa</taxon>
        <taxon>Nematoda</taxon>
        <taxon>Chromadorea</taxon>
        <taxon>Rhabditida</taxon>
        <taxon>Rhabditina</taxon>
        <taxon>Diplogasteromorpha</taxon>
        <taxon>Diplogasteroidea</taxon>
        <taxon>Neodiplogasteridae</taxon>
        <taxon>Pristionchus</taxon>
    </lineage>
</organism>
<protein>
    <recommendedName>
        <fullName evidence="1">Cap-specific mRNA (nucleoside-2'-O-)-methyltransferase 1</fullName>
        <ecNumber evidence="1">2.1.1.57</ecNumber>
    </recommendedName>
    <alternativeName>
        <fullName evidence="1">Cap1 2'O-ribose methyltransferase 1</fullName>
    </alternativeName>
</protein>
<dbReference type="Gene3D" id="3.40.50.12760">
    <property type="match status" value="1"/>
</dbReference>
<keyword evidence="1" id="KW-0539">Nucleus</keyword>
<dbReference type="GO" id="GO:0032259">
    <property type="term" value="P:methylation"/>
    <property type="evidence" value="ECO:0007669"/>
    <property type="project" value="UniProtKB-KW"/>
</dbReference>
<dbReference type="InterPro" id="IPR050851">
    <property type="entry name" value="mRNA_Cap_2O-Ribose_MeTrfase"/>
</dbReference>
<evidence type="ECO:0000256" key="1">
    <source>
        <dbReference type="RuleBase" id="RU368012"/>
    </source>
</evidence>
<dbReference type="AlphaFoldDB" id="A0AAV5UU04"/>